<accession>A0A8X9ABN6</accession>
<dbReference type="SMART" id="SM00640">
    <property type="entry name" value="Glyco_32"/>
    <property type="match status" value="1"/>
</dbReference>
<comment type="caution">
    <text evidence="8">The sequence shown here is derived from an EMBL/GenBank/DDBJ whole genome shotgun (WGS) entry which is preliminary data.</text>
</comment>
<protein>
    <recommendedName>
        <fullName evidence="10">Beta-fructofuranosidase</fullName>
    </recommendedName>
</protein>
<dbReference type="PANTHER" id="PTHR31953">
    <property type="entry name" value="BETA-FRUCTOFURANOSIDASE, INSOLUBLE ISOENZYME CWINV1-RELATED"/>
    <property type="match status" value="1"/>
</dbReference>
<comment type="similarity">
    <text evidence="1 4">Belongs to the glycosyl hydrolase 32 family.</text>
</comment>
<dbReference type="SUPFAM" id="SSF49899">
    <property type="entry name" value="Concanavalin A-like lectins/glucanases"/>
    <property type="match status" value="1"/>
</dbReference>
<dbReference type="Gene3D" id="2.115.10.20">
    <property type="entry name" value="Glycosyl hydrolase domain, family 43"/>
    <property type="match status" value="1"/>
</dbReference>
<keyword evidence="3 4" id="KW-0326">Glycosidase</keyword>
<evidence type="ECO:0000313" key="9">
    <source>
        <dbReference type="Proteomes" id="UP000298416"/>
    </source>
</evidence>
<keyword evidence="9" id="KW-1185">Reference proteome</keyword>
<dbReference type="InterPro" id="IPR013320">
    <property type="entry name" value="ConA-like_dom_sf"/>
</dbReference>
<dbReference type="Pfam" id="PF00251">
    <property type="entry name" value="Glyco_hydro_32N"/>
    <property type="match status" value="1"/>
</dbReference>
<proteinExistence type="inferred from homology"/>
<feature type="signal peptide" evidence="5">
    <location>
        <begin position="1"/>
        <end position="26"/>
    </location>
</feature>
<dbReference type="InterPro" id="IPR050551">
    <property type="entry name" value="Fructan_Metab_Enzymes"/>
</dbReference>
<evidence type="ECO:0000256" key="1">
    <source>
        <dbReference type="ARBA" id="ARBA00009902"/>
    </source>
</evidence>
<sequence length="554" mass="62692">MGIFKFNTLVCALSLLSLFNLNFVESSHHVFLHLQSKSKHVVDVKQQGRTAYHFQPPKHWINGLSLSLSICEYSLSLNDDNDPAIFPSKPFDQFGCWSGSATVLPGNKPVILYTGIVDSNDTQNFAVPANLSDPFLRHWIKPDSNPLIVADDFVNKTAFRDPTTAWMTPDGHWRITIGGRRKHRGMSFLYRSRDFFRWTKAKHPLHSMAATGNWECPDFFPVSTDAAVGLDTSAIGPKVKHVFKVSLDLTRYEYYTIGTYDLESDRYVPDKDTIDGWKGLRFDYGNFYASKSFFDPSKNRRILWGWANESDSTDKDVEKGWAGIQLIPRTIVLDPSGKQLLQWPIEELESLRAENMELGNFELEQGEKADVEVTFSFDSLDKAEPFNETWDRHDAEKICREKKSTVGGGLGPFGLATLASKKLEEFTPVFFRIFKDKDKHLVLMCSDASMSSIEEDKTKMVNGKDAYRPSFGGFVYVDLTDMKISLRSLIDNSVVESFAAGGKTVITSRVYPTMALYGDAHLYAFNNGTETVQIESLSAWSMDKPNHMNQELKD</sequence>
<evidence type="ECO:0000259" key="6">
    <source>
        <dbReference type="Pfam" id="PF00251"/>
    </source>
</evidence>
<dbReference type="CDD" id="cd18624">
    <property type="entry name" value="GH32_Fruct1-like"/>
    <property type="match status" value="1"/>
</dbReference>
<evidence type="ECO:0000313" key="8">
    <source>
        <dbReference type="EMBL" id="KAG6433904.1"/>
    </source>
</evidence>
<dbReference type="Proteomes" id="UP000298416">
    <property type="component" value="Unassembled WGS sequence"/>
</dbReference>
<dbReference type="Pfam" id="PF08244">
    <property type="entry name" value="Glyco_hydro_32C"/>
    <property type="match status" value="1"/>
</dbReference>
<keyword evidence="5" id="KW-0732">Signal</keyword>
<reference evidence="8" key="1">
    <citation type="submission" date="2018-01" db="EMBL/GenBank/DDBJ databases">
        <authorList>
            <person name="Mao J.F."/>
        </authorList>
    </citation>
    <scope>NUCLEOTIDE SEQUENCE</scope>
    <source>
        <strain evidence="8">Huo1</strain>
        <tissue evidence="8">Leaf</tissue>
    </source>
</reference>
<keyword evidence="2 4" id="KW-0378">Hydrolase</keyword>
<dbReference type="Gene3D" id="2.60.120.560">
    <property type="entry name" value="Exo-inulinase, domain 1"/>
    <property type="match status" value="1"/>
</dbReference>
<name>A0A8X9ABN6_SALSN</name>
<dbReference type="AlphaFoldDB" id="A0A8X9ABN6"/>
<dbReference type="GO" id="GO:0005975">
    <property type="term" value="P:carbohydrate metabolic process"/>
    <property type="evidence" value="ECO:0007669"/>
    <property type="project" value="InterPro"/>
</dbReference>
<evidence type="ECO:0008006" key="10">
    <source>
        <dbReference type="Google" id="ProtNLM"/>
    </source>
</evidence>
<dbReference type="EMBL" id="PNBA02000002">
    <property type="protein sequence ID" value="KAG6433904.1"/>
    <property type="molecule type" value="Genomic_DNA"/>
</dbReference>
<feature type="chain" id="PRO_5036475436" description="Beta-fructofuranosidase" evidence="5">
    <location>
        <begin position="27"/>
        <end position="554"/>
    </location>
</feature>
<reference evidence="8" key="2">
    <citation type="submission" date="2020-08" db="EMBL/GenBank/DDBJ databases">
        <title>Plant Genome Project.</title>
        <authorList>
            <person name="Zhang R.-G."/>
        </authorList>
    </citation>
    <scope>NUCLEOTIDE SEQUENCE</scope>
    <source>
        <strain evidence="8">Huo1</strain>
        <tissue evidence="8">Leaf</tissue>
    </source>
</reference>
<feature type="domain" description="Glycosyl hydrolase family 32 C-terminal" evidence="7">
    <location>
        <begin position="360"/>
        <end position="541"/>
    </location>
</feature>
<dbReference type="GO" id="GO:0004553">
    <property type="term" value="F:hydrolase activity, hydrolyzing O-glycosyl compounds"/>
    <property type="evidence" value="ECO:0007669"/>
    <property type="project" value="InterPro"/>
</dbReference>
<evidence type="ECO:0000256" key="2">
    <source>
        <dbReference type="ARBA" id="ARBA00022801"/>
    </source>
</evidence>
<feature type="domain" description="Glycosyl hydrolase family 32 N-terminal" evidence="6">
    <location>
        <begin position="80"/>
        <end position="344"/>
    </location>
</feature>
<dbReference type="SUPFAM" id="SSF75005">
    <property type="entry name" value="Arabinanase/levansucrase/invertase"/>
    <property type="match status" value="1"/>
</dbReference>
<dbReference type="FunFam" id="2.60.120.560:FF:000002">
    <property type="entry name" value="Beta-fructofuranosidase, insoluble isoenzyme CWINV1"/>
    <property type="match status" value="1"/>
</dbReference>
<dbReference type="InterPro" id="IPR013189">
    <property type="entry name" value="Glyco_hydro_32_C"/>
</dbReference>
<gene>
    <name evidence="8" type="ORF">SASPL_105523</name>
</gene>
<evidence type="ECO:0000256" key="5">
    <source>
        <dbReference type="SAM" id="SignalP"/>
    </source>
</evidence>
<evidence type="ECO:0000256" key="3">
    <source>
        <dbReference type="ARBA" id="ARBA00023295"/>
    </source>
</evidence>
<dbReference type="InterPro" id="IPR013148">
    <property type="entry name" value="Glyco_hydro_32_N"/>
</dbReference>
<organism evidence="8">
    <name type="scientific">Salvia splendens</name>
    <name type="common">Scarlet sage</name>
    <dbReference type="NCBI Taxonomy" id="180675"/>
    <lineage>
        <taxon>Eukaryota</taxon>
        <taxon>Viridiplantae</taxon>
        <taxon>Streptophyta</taxon>
        <taxon>Embryophyta</taxon>
        <taxon>Tracheophyta</taxon>
        <taxon>Spermatophyta</taxon>
        <taxon>Magnoliopsida</taxon>
        <taxon>eudicotyledons</taxon>
        <taxon>Gunneridae</taxon>
        <taxon>Pentapetalae</taxon>
        <taxon>asterids</taxon>
        <taxon>lamiids</taxon>
        <taxon>Lamiales</taxon>
        <taxon>Lamiaceae</taxon>
        <taxon>Nepetoideae</taxon>
        <taxon>Mentheae</taxon>
        <taxon>Salviinae</taxon>
        <taxon>Salvia</taxon>
        <taxon>Salvia subgen. Calosphace</taxon>
        <taxon>core Calosphace</taxon>
    </lineage>
</organism>
<evidence type="ECO:0000259" key="7">
    <source>
        <dbReference type="Pfam" id="PF08244"/>
    </source>
</evidence>
<dbReference type="InterPro" id="IPR023296">
    <property type="entry name" value="Glyco_hydro_beta-prop_sf"/>
</dbReference>
<dbReference type="InterPro" id="IPR001362">
    <property type="entry name" value="Glyco_hydro_32"/>
</dbReference>
<evidence type="ECO:0000256" key="4">
    <source>
        <dbReference type="RuleBase" id="RU362110"/>
    </source>
</evidence>